<dbReference type="AlphaFoldDB" id="A0A151JPN6"/>
<evidence type="ECO:0000313" key="1">
    <source>
        <dbReference type="EMBL" id="KYN28375.1"/>
    </source>
</evidence>
<evidence type="ECO:0000313" key="2">
    <source>
        <dbReference type="Proteomes" id="UP000078492"/>
    </source>
</evidence>
<evidence type="ECO:0008006" key="3">
    <source>
        <dbReference type="Google" id="ProtNLM"/>
    </source>
</evidence>
<accession>A0A151JPN6</accession>
<dbReference type="Proteomes" id="UP000078492">
    <property type="component" value="Unassembled WGS sequence"/>
</dbReference>
<gene>
    <name evidence="1" type="ORF">ALC57_02214</name>
</gene>
<keyword evidence="2" id="KW-1185">Reference proteome</keyword>
<proteinExistence type="predicted"/>
<name>A0A151JPN6_9HYME</name>
<protein>
    <recommendedName>
        <fullName evidence="3">THAP-type domain-containing protein</fullName>
    </recommendedName>
</protein>
<feature type="non-terminal residue" evidence="1">
    <location>
        <position position="1"/>
    </location>
</feature>
<dbReference type="STRING" id="471704.A0A151JPN6"/>
<reference evidence="1 2" key="1">
    <citation type="submission" date="2015-09" db="EMBL/GenBank/DDBJ databases">
        <title>Trachymyrmex cornetzi WGS genome.</title>
        <authorList>
            <person name="Nygaard S."/>
            <person name="Hu H."/>
            <person name="Boomsma J."/>
            <person name="Zhang G."/>
        </authorList>
    </citation>
    <scope>NUCLEOTIDE SEQUENCE [LARGE SCALE GENOMIC DNA]</scope>
    <source>
        <strain evidence="1">Tcor2-1</strain>
        <tissue evidence="1">Whole body</tissue>
    </source>
</reference>
<organism evidence="1 2">
    <name type="scientific">Trachymyrmex cornetzi</name>
    <dbReference type="NCBI Taxonomy" id="471704"/>
    <lineage>
        <taxon>Eukaryota</taxon>
        <taxon>Metazoa</taxon>
        <taxon>Ecdysozoa</taxon>
        <taxon>Arthropoda</taxon>
        <taxon>Hexapoda</taxon>
        <taxon>Insecta</taxon>
        <taxon>Pterygota</taxon>
        <taxon>Neoptera</taxon>
        <taxon>Endopterygota</taxon>
        <taxon>Hymenoptera</taxon>
        <taxon>Apocrita</taxon>
        <taxon>Aculeata</taxon>
        <taxon>Formicoidea</taxon>
        <taxon>Formicidae</taxon>
        <taxon>Myrmicinae</taxon>
        <taxon>Trachymyrmex</taxon>
    </lineage>
</organism>
<dbReference type="EMBL" id="KQ978783">
    <property type="protein sequence ID" value="KYN28375.1"/>
    <property type="molecule type" value="Genomic_DNA"/>
</dbReference>
<sequence>IARVCSKHFDSSQYKDTLWLRRILPTYSPVNSRKLKPNAIPMEFVEEAQAIVKNDLGSSQVSYDNAKIQQLIQENADLLLKNKVLQQQLARKNKLFKKEMKKKFQDMLSPFFTPGQIKMTLNPMQKMTVQSLRHFD</sequence>